<feature type="transmembrane region" description="Helical" evidence="6">
    <location>
        <begin position="122"/>
        <end position="141"/>
    </location>
</feature>
<comment type="caution">
    <text evidence="7">The sequence shown here is derived from an EMBL/GenBank/DDBJ whole genome shotgun (WGS) entry which is preliminary data.</text>
</comment>
<organism evidence="7 8">
    <name type="scientific">Zostera marina</name>
    <name type="common">Eelgrass</name>
    <dbReference type="NCBI Taxonomy" id="29655"/>
    <lineage>
        <taxon>Eukaryota</taxon>
        <taxon>Viridiplantae</taxon>
        <taxon>Streptophyta</taxon>
        <taxon>Embryophyta</taxon>
        <taxon>Tracheophyta</taxon>
        <taxon>Spermatophyta</taxon>
        <taxon>Magnoliopsida</taxon>
        <taxon>Liliopsida</taxon>
        <taxon>Zosteraceae</taxon>
        <taxon>Zostera</taxon>
    </lineage>
</organism>
<name>A0A0K9NRM4_ZOSMR</name>
<dbReference type="InterPro" id="IPR005344">
    <property type="entry name" value="TMEM33/Pom33"/>
</dbReference>
<evidence type="ECO:0000256" key="6">
    <source>
        <dbReference type="SAM" id="Phobius"/>
    </source>
</evidence>
<dbReference type="GO" id="GO:0016987">
    <property type="term" value="F:sigma factor activity"/>
    <property type="evidence" value="ECO:0000318"/>
    <property type="project" value="GO_Central"/>
</dbReference>
<dbReference type="Proteomes" id="UP000036987">
    <property type="component" value="Unassembled WGS sequence"/>
</dbReference>
<dbReference type="OMA" id="QCAWARI"/>
<evidence type="ECO:0000256" key="2">
    <source>
        <dbReference type="ARBA" id="ARBA00007322"/>
    </source>
</evidence>
<sequence>MEGENETHLQEVKRVEAAVYDYDKDPRWSEYWSNVLIPPNLASRSYVVDHFKRKFYQKYIDLDLIVGPMPSSSSQSSGPSISNTHGLQSWSEYENSQNMGSNVNTSRTEPPSKSGNFASSDIFISQIFIFALIISILLCVIPRVPTNIANVAYRLSFLLNASSSLYFMHIFHNMTKAWSLTAIQERFPSIVATKNFSSFAYCLVFLPFPAKFKFALLPLFFREIEHISVKSPSTNLVRSSLYRRYLDKTCLWVETNTSTINNFNSNAEIALGFLLILALFSWQRDIIQTVIYWNLLKFMSRSPCSMGYHQCAWARIGRTVYPFINRYIPFLNTPLLALYRWWIH</sequence>
<protein>
    <submittedName>
        <fullName evidence="7">Uncharacterized protein</fullName>
    </submittedName>
</protein>
<keyword evidence="8" id="KW-1185">Reference proteome</keyword>
<gene>
    <name evidence="7" type="ORF">ZOSMA_68G00260</name>
</gene>
<keyword evidence="5 6" id="KW-0472">Membrane</keyword>
<dbReference type="GO" id="GO:0016020">
    <property type="term" value="C:membrane"/>
    <property type="evidence" value="ECO:0007669"/>
    <property type="project" value="UniProtKB-SubCell"/>
</dbReference>
<evidence type="ECO:0000256" key="5">
    <source>
        <dbReference type="ARBA" id="ARBA00023136"/>
    </source>
</evidence>
<comment type="similarity">
    <text evidence="2">Belongs to the PER33/POM33 family.</text>
</comment>
<accession>A0A0K9NRM4</accession>
<evidence type="ECO:0000313" key="7">
    <source>
        <dbReference type="EMBL" id="KMZ59439.1"/>
    </source>
</evidence>
<reference evidence="8" key="1">
    <citation type="journal article" date="2016" name="Nature">
        <title>The genome of the seagrass Zostera marina reveals angiosperm adaptation to the sea.</title>
        <authorList>
            <person name="Olsen J.L."/>
            <person name="Rouze P."/>
            <person name="Verhelst B."/>
            <person name="Lin Y.-C."/>
            <person name="Bayer T."/>
            <person name="Collen J."/>
            <person name="Dattolo E."/>
            <person name="De Paoli E."/>
            <person name="Dittami S."/>
            <person name="Maumus F."/>
            <person name="Michel G."/>
            <person name="Kersting A."/>
            <person name="Lauritano C."/>
            <person name="Lohaus R."/>
            <person name="Toepel M."/>
            <person name="Tonon T."/>
            <person name="Vanneste K."/>
            <person name="Amirebrahimi M."/>
            <person name="Brakel J."/>
            <person name="Bostroem C."/>
            <person name="Chovatia M."/>
            <person name="Grimwood J."/>
            <person name="Jenkins J.W."/>
            <person name="Jueterbock A."/>
            <person name="Mraz A."/>
            <person name="Stam W.T."/>
            <person name="Tice H."/>
            <person name="Bornberg-Bauer E."/>
            <person name="Green P.J."/>
            <person name="Pearson G.A."/>
            <person name="Procaccini G."/>
            <person name="Duarte C.M."/>
            <person name="Schmutz J."/>
            <person name="Reusch T.B.H."/>
            <person name="Van de Peer Y."/>
        </authorList>
    </citation>
    <scope>NUCLEOTIDE SEQUENCE [LARGE SCALE GENOMIC DNA]</scope>
    <source>
        <strain evidence="8">cv. Finnish</strain>
    </source>
</reference>
<feature type="transmembrane region" description="Helical" evidence="6">
    <location>
        <begin position="198"/>
        <end position="221"/>
    </location>
</feature>
<dbReference type="Pfam" id="PF03661">
    <property type="entry name" value="TMEM33_Pom33"/>
    <property type="match status" value="1"/>
</dbReference>
<dbReference type="PANTHER" id="PTHR12703:SF4">
    <property type="entry name" value="TRANSMEMBRANE PROTEIN 33"/>
    <property type="match status" value="1"/>
</dbReference>
<evidence type="ECO:0000313" key="8">
    <source>
        <dbReference type="Proteomes" id="UP000036987"/>
    </source>
</evidence>
<dbReference type="EMBL" id="LFYR01001785">
    <property type="protein sequence ID" value="KMZ59439.1"/>
    <property type="molecule type" value="Genomic_DNA"/>
</dbReference>
<dbReference type="GO" id="GO:0003899">
    <property type="term" value="F:DNA-directed RNA polymerase activity"/>
    <property type="evidence" value="ECO:0000318"/>
    <property type="project" value="GO_Central"/>
</dbReference>
<evidence type="ECO:0000256" key="3">
    <source>
        <dbReference type="ARBA" id="ARBA00022692"/>
    </source>
</evidence>
<evidence type="ECO:0000256" key="4">
    <source>
        <dbReference type="ARBA" id="ARBA00022989"/>
    </source>
</evidence>
<dbReference type="GO" id="GO:1903865">
    <property type="term" value="C:sigma factor antagonist complex"/>
    <property type="evidence" value="ECO:0000318"/>
    <property type="project" value="GO_Central"/>
</dbReference>
<dbReference type="PANTHER" id="PTHR12703">
    <property type="entry name" value="TRANSMEMBRANE PROTEIN 33"/>
    <property type="match status" value="1"/>
</dbReference>
<keyword evidence="4 6" id="KW-1133">Transmembrane helix</keyword>
<dbReference type="GO" id="GO:0006355">
    <property type="term" value="P:regulation of DNA-templated transcription"/>
    <property type="evidence" value="ECO:0000318"/>
    <property type="project" value="GO_Central"/>
</dbReference>
<feature type="transmembrane region" description="Helical" evidence="6">
    <location>
        <begin position="153"/>
        <end position="171"/>
    </location>
</feature>
<dbReference type="OrthoDB" id="2017147at2759"/>
<dbReference type="AlphaFoldDB" id="A0A0K9NRM4"/>
<keyword evidence="3 6" id="KW-0812">Transmembrane</keyword>
<dbReference type="InterPro" id="IPR051645">
    <property type="entry name" value="PER33/POM33_regulator"/>
</dbReference>
<dbReference type="GO" id="GO:0000976">
    <property type="term" value="F:transcription cis-regulatory region binding"/>
    <property type="evidence" value="ECO:0000318"/>
    <property type="project" value="GO_Central"/>
</dbReference>
<evidence type="ECO:0000256" key="1">
    <source>
        <dbReference type="ARBA" id="ARBA00004141"/>
    </source>
</evidence>
<comment type="subcellular location">
    <subcellularLocation>
        <location evidence="1">Membrane</location>
        <topology evidence="1">Multi-pass membrane protein</topology>
    </subcellularLocation>
</comment>
<proteinExistence type="inferred from homology"/>
<dbReference type="GO" id="GO:0009507">
    <property type="term" value="C:chloroplast"/>
    <property type="evidence" value="ECO:0000318"/>
    <property type="project" value="GO_Central"/>
</dbReference>